<organism evidence="2 3">
    <name type="scientific">Crateriforma conspicua</name>
    <dbReference type="NCBI Taxonomy" id="2527996"/>
    <lineage>
        <taxon>Bacteria</taxon>
        <taxon>Pseudomonadati</taxon>
        <taxon>Planctomycetota</taxon>
        <taxon>Planctomycetia</taxon>
        <taxon>Planctomycetales</taxon>
        <taxon>Planctomycetaceae</taxon>
        <taxon>Crateriforma</taxon>
    </lineage>
</organism>
<feature type="region of interest" description="Disordered" evidence="1">
    <location>
        <begin position="1"/>
        <end position="43"/>
    </location>
</feature>
<comment type="caution">
    <text evidence="2">The sequence shown here is derived from an EMBL/GenBank/DDBJ whole genome shotgun (WGS) entry which is preliminary data.</text>
</comment>
<name>A0A5C6FVY2_9PLAN</name>
<dbReference type="EMBL" id="SJPZ01000001">
    <property type="protein sequence ID" value="TWU65795.1"/>
    <property type="molecule type" value="Genomic_DNA"/>
</dbReference>
<proteinExistence type="predicted"/>
<protein>
    <submittedName>
        <fullName evidence="2">Uncharacterized protein</fullName>
    </submittedName>
</protein>
<gene>
    <name evidence="2" type="ORF">V7x_13480</name>
</gene>
<accession>A0A5C6FVY2</accession>
<evidence type="ECO:0000313" key="3">
    <source>
        <dbReference type="Proteomes" id="UP000316476"/>
    </source>
</evidence>
<dbReference type="AlphaFoldDB" id="A0A5C6FVY2"/>
<evidence type="ECO:0000256" key="1">
    <source>
        <dbReference type="SAM" id="MobiDB-lite"/>
    </source>
</evidence>
<dbReference type="Proteomes" id="UP000316476">
    <property type="component" value="Unassembled WGS sequence"/>
</dbReference>
<reference evidence="2 3" key="1">
    <citation type="submission" date="2019-02" db="EMBL/GenBank/DDBJ databases">
        <title>Deep-cultivation of Planctomycetes and their phenomic and genomic characterization uncovers novel biology.</title>
        <authorList>
            <person name="Wiegand S."/>
            <person name="Jogler M."/>
            <person name="Boedeker C."/>
            <person name="Pinto D."/>
            <person name="Vollmers J."/>
            <person name="Rivas-Marin E."/>
            <person name="Kohn T."/>
            <person name="Peeters S.H."/>
            <person name="Heuer A."/>
            <person name="Rast P."/>
            <person name="Oberbeckmann S."/>
            <person name="Bunk B."/>
            <person name="Jeske O."/>
            <person name="Meyerdierks A."/>
            <person name="Storesund J.E."/>
            <person name="Kallscheuer N."/>
            <person name="Luecker S."/>
            <person name="Lage O.M."/>
            <person name="Pohl T."/>
            <person name="Merkel B.J."/>
            <person name="Hornburger P."/>
            <person name="Mueller R.-W."/>
            <person name="Bruemmer F."/>
            <person name="Labrenz M."/>
            <person name="Spormann A.M."/>
            <person name="Op Den Camp H."/>
            <person name="Overmann J."/>
            <person name="Amann R."/>
            <person name="Jetten M.S.M."/>
            <person name="Mascher T."/>
            <person name="Medema M.H."/>
            <person name="Devos D.P."/>
            <person name="Kaster A.-K."/>
            <person name="Ovreas L."/>
            <person name="Rohde M."/>
            <person name="Galperin M.Y."/>
            <person name="Jogler C."/>
        </authorList>
    </citation>
    <scope>NUCLEOTIDE SEQUENCE [LARGE SCALE GENOMIC DNA]</scope>
    <source>
        <strain evidence="2 3">V7</strain>
    </source>
</reference>
<evidence type="ECO:0000313" key="2">
    <source>
        <dbReference type="EMBL" id="TWU65795.1"/>
    </source>
</evidence>
<sequence length="65" mass="7328">MKRAERTDRGIGTPMPEPRRRSIRLPTPDSVRIRSGGLGRPARTRACDEENAGFEHDMIHQMVSA</sequence>